<accession>A0A077AVV2</accession>
<dbReference type="eggNOG" id="COG1723">
    <property type="taxonomic scope" value="Bacteria"/>
</dbReference>
<protein>
    <recommendedName>
        <fullName evidence="1">DUF155 domain-containing protein</fullName>
    </recommendedName>
</protein>
<dbReference type="HOGENOM" id="CLU_011220_4_0_5"/>
<dbReference type="EMBL" id="CP008941">
    <property type="protein sequence ID" value="AIK96179.1"/>
    <property type="molecule type" value="Genomic_DNA"/>
</dbReference>
<dbReference type="PANTHER" id="PTHR16255:SF1">
    <property type="entry name" value="REQUIRED FOR MEIOTIC NUCLEAR DIVISION PROTEIN 1 HOMOLOG"/>
    <property type="match status" value="1"/>
</dbReference>
<dbReference type="STRING" id="91604.ID47_04615"/>
<dbReference type="InterPro" id="IPR003734">
    <property type="entry name" value="DUF155"/>
</dbReference>
<proteinExistence type="predicted"/>
<dbReference type="Pfam" id="PF02582">
    <property type="entry name" value="DUF155"/>
    <property type="match status" value="1"/>
</dbReference>
<dbReference type="KEGG" id="paca:ID47_04615"/>
<evidence type="ECO:0000313" key="3">
    <source>
        <dbReference type="Proteomes" id="UP000028926"/>
    </source>
</evidence>
<evidence type="ECO:0000259" key="1">
    <source>
        <dbReference type="Pfam" id="PF02582"/>
    </source>
</evidence>
<evidence type="ECO:0000313" key="2">
    <source>
        <dbReference type="EMBL" id="AIK96179.1"/>
    </source>
</evidence>
<feature type="domain" description="DUF155" evidence="1">
    <location>
        <begin position="51"/>
        <end position="219"/>
    </location>
</feature>
<dbReference type="AlphaFoldDB" id="A0A077AVV2"/>
<sequence length="268" mass="31100">MNRLCASYCLADSYQIDELARIFRTDGFNPRFYDDVIHVEYHQDDYLGGAFFFAYGCAVFWGINPSDIETLLAMARPAAVKPVHGIVYDECYYQYADQSKINEEDDLIDLDGNDPILKLSLSYGLSQSVKLTVFENTIAKAIQKSKHLPEELAQKGKTSLSRQQLSRKIGALYAERHSINLHSDLLDTPEFFWRRPNYESYYHMASDYLDIDMRTNILNQRLSILQELYEILSDELKHLHSSRLEWIIILLIVSEVVLTLLKDVLKWL</sequence>
<name>A0A077AVV2_9PROT</name>
<dbReference type="PANTHER" id="PTHR16255">
    <property type="entry name" value="REQUIRED FOR MEIOTIC NUCLEAR DIVISION PROTEIN 1 HOMOLOG"/>
    <property type="match status" value="1"/>
</dbReference>
<dbReference type="InterPro" id="IPR051624">
    <property type="entry name" value="RMD1/Sad1-interacting"/>
</dbReference>
<organism evidence="2 3">
    <name type="scientific">Candidatus Odyssella acanthamoebae</name>
    <dbReference type="NCBI Taxonomy" id="91604"/>
    <lineage>
        <taxon>Bacteria</taxon>
        <taxon>Pseudomonadati</taxon>
        <taxon>Pseudomonadota</taxon>
        <taxon>Alphaproteobacteria</taxon>
        <taxon>Holosporales</taxon>
        <taxon>Candidatus Paracaedibacteraceae</taxon>
        <taxon>Candidatus Odyssella</taxon>
    </lineage>
</organism>
<dbReference type="Proteomes" id="UP000028926">
    <property type="component" value="Chromosome"/>
</dbReference>
<dbReference type="RefSeq" id="WP_038464282.1">
    <property type="nucleotide sequence ID" value="NZ_CP008941.1"/>
</dbReference>
<keyword evidence="3" id="KW-1185">Reference proteome</keyword>
<reference evidence="2 3" key="1">
    <citation type="submission" date="2014-07" db="EMBL/GenBank/DDBJ databases">
        <title>Comparative genomic insights into amoeba endosymbionts belonging to the families of Holosporaceae and Candidatus Midichloriaceae within Rickettsiales.</title>
        <authorList>
            <person name="Wang Z."/>
            <person name="Wu M."/>
        </authorList>
    </citation>
    <scope>NUCLEOTIDE SEQUENCE [LARGE SCALE GENOMIC DNA]</scope>
    <source>
        <strain evidence="2">PRA3</strain>
    </source>
</reference>
<gene>
    <name evidence="2" type="ORF">ID47_04615</name>
</gene>
<dbReference type="OrthoDB" id="529323at2"/>